<accession>A0ABV4TYS7</accession>
<comment type="caution">
    <text evidence="1">The sequence shown here is derived from an EMBL/GenBank/DDBJ whole genome shotgun (WGS) entry which is preliminary data.</text>
</comment>
<organism evidence="1 2">
    <name type="scientific">Thiohalorhabdus methylotrophus</name>
    <dbReference type="NCBI Taxonomy" id="3242694"/>
    <lineage>
        <taxon>Bacteria</taxon>
        <taxon>Pseudomonadati</taxon>
        <taxon>Pseudomonadota</taxon>
        <taxon>Gammaproteobacteria</taxon>
        <taxon>Thiohalorhabdales</taxon>
        <taxon>Thiohalorhabdaceae</taxon>
        <taxon>Thiohalorhabdus</taxon>
    </lineage>
</organism>
<evidence type="ECO:0000313" key="1">
    <source>
        <dbReference type="EMBL" id="MFA9462229.1"/>
    </source>
</evidence>
<proteinExistence type="predicted"/>
<evidence type="ECO:0000313" key="2">
    <source>
        <dbReference type="Proteomes" id="UP001575181"/>
    </source>
</evidence>
<protein>
    <submittedName>
        <fullName evidence="1">Uncharacterized protein</fullName>
    </submittedName>
</protein>
<sequence length="103" mass="11865">MKRFNDQNLKIAEIRMEKGSRAARQIAAQSRLSKGVMLSRAGEIFEKYKDSVPVSSLFILSRANLDFGNYSEAIYYATRASKLSENRMFRPEALRFKAQALFY</sequence>
<reference evidence="1 2" key="1">
    <citation type="submission" date="2024-08" db="EMBL/GenBank/DDBJ databases">
        <title>Whole-genome sequencing of halo(alkali)philic microorganisms from hypersaline lakes.</title>
        <authorList>
            <person name="Sorokin D.Y."/>
            <person name="Merkel A.Y."/>
            <person name="Messina E."/>
            <person name="Yakimov M."/>
        </authorList>
    </citation>
    <scope>NUCLEOTIDE SEQUENCE [LARGE SCALE GENOMIC DNA]</scope>
    <source>
        <strain evidence="1 2">Cl-TMA</strain>
    </source>
</reference>
<dbReference type="Proteomes" id="UP001575181">
    <property type="component" value="Unassembled WGS sequence"/>
</dbReference>
<gene>
    <name evidence="1" type="ORF">ACERLL_15535</name>
</gene>
<name>A0ABV4TYS7_9GAMM</name>
<dbReference type="RefSeq" id="WP_373657013.1">
    <property type="nucleotide sequence ID" value="NZ_JBGUAW010000011.1"/>
</dbReference>
<dbReference type="EMBL" id="JBGUAW010000011">
    <property type="protein sequence ID" value="MFA9462229.1"/>
    <property type="molecule type" value="Genomic_DNA"/>
</dbReference>
<keyword evidence="2" id="KW-1185">Reference proteome</keyword>